<organism evidence="1">
    <name type="scientific">Chlamydomonas euryale</name>
    <dbReference type="NCBI Taxonomy" id="1486919"/>
    <lineage>
        <taxon>Eukaryota</taxon>
        <taxon>Viridiplantae</taxon>
        <taxon>Chlorophyta</taxon>
        <taxon>core chlorophytes</taxon>
        <taxon>Chlorophyceae</taxon>
        <taxon>CS clade</taxon>
        <taxon>Chlamydomonadales</taxon>
        <taxon>Chlamydomonadaceae</taxon>
        <taxon>Chlamydomonas</taxon>
    </lineage>
</organism>
<gene>
    <name evidence="1" type="ORF">CEUR00632_LOCUS10322</name>
</gene>
<accession>A0A7R9YVC2</accession>
<reference evidence="1" key="1">
    <citation type="submission" date="2021-01" db="EMBL/GenBank/DDBJ databases">
        <authorList>
            <person name="Corre E."/>
            <person name="Pelletier E."/>
            <person name="Niang G."/>
            <person name="Scheremetjew M."/>
            <person name="Finn R."/>
            <person name="Kale V."/>
            <person name="Holt S."/>
            <person name="Cochrane G."/>
            <person name="Meng A."/>
            <person name="Brown T."/>
            <person name="Cohen L."/>
        </authorList>
    </citation>
    <scope>NUCLEOTIDE SEQUENCE</scope>
    <source>
        <strain evidence="1">CCMP219</strain>
    </source>
</reference>
<protein>
    <submittedName>
        <fullName evidence="1">Uncharacterized protein</fullName>
    </submittedName>
</protein>
<proteinExistence type="predicted"/>
<dbReference type="EMBL" id="HBEC01022492">
    <property type="protein sequence ID" value="CAD8290287.1"/>
    <property type="molecule type" value="Transcribed_RNA"/>
</dbReference>
<evidence type="ECO:0000313" key="1">
    <source>
        <dbReference type="EMBL" id="CAD8290287.1"/>
    </source>
</evidence>
<name>A0A7R9YVC2_9CHLO</name>
<sequence>MQHAASVGSSIPCSMFKMCSNTPSSASLLQLHAAQCAAIQHPQHAAWYAAVKQPSHVAWYAAAQHFQHAAGCAATQHKMHLHRMLLPITPINLHGVLQLLSTLCMQRRIQSFAASKH</sequence>
<dbReference type="AlphaFoldDB" id="A0A7R9YVC2"/>